<dbReference type="PANTHER" id="PTHR45339">
    <property type="entry name" value="HYBRID SIGNAL TRANSDUCTION HISTIDINE KINASE J"/>
    <property type="match status" value="1"/>
</dbReference>
<dbReference type="PROSITE" id="PS50110">
    <property type="entry name" value="RESPONSE_REGULATORY"/>
    <property type="match status" value="1"/>
</dbReference>
<dbReference type="RefSeq" id="WP_076627002.1">
    <property type="nucleotide sequence ID" value="NZ_CP019312.1"/>
</dbReference>
<reference evidence="5 6" key="1">
    <citation type="submission" date="2017-01" db="EMBL/GenBank/DDBJ databases">
        <title>Complete genome of Tateyamaria omphalii DOK1-4 isolated from seawater in Dokdo.</title>
        <authorList>
            <person name="Kim J.H."/>
            <person name="Chi W.-J."/>
        </authorList>
    </citation>
    <scope>NUCLEOTIDE SEQUENCE [LARGE SCALE GENOMIC DNA]</scope>
    <source>
        <strain evidence="5 6">DOK1-4</strain>
    </source>
</reference>
<sequence>MQQQKKVLLIEDDQFSRFMMKEVIDMLGVGVDIAENGKQGCDTLDDNPEDYGLVLMDLHMPEMSGIDATNYIRTRVPPNAVPIIAVTADVDYHNAQVVKKLGMNGFASKPVSPGHLMDLIDQYCPVH</sequence>
<evidence type="ECO:0000313" key="5">
    <source>
        <dbReference type="EMBL" id="APX11137.1"/>
    </source>
</evidence>
<dbReference type="KEGG" id="tom:BWR18_05105"/>
<accession>A0A1P8MSS1</accession>
<evidence type="ECO:0000256" key="2">
    <source>
        <dbReference type="ARBA" id="ARBA00023012"/>
    </source>
</evidence>
<evidence type="ECO:0000259" key="4">
    <source>
        <dbReference type="PROSITE" id="PS50110"/>
    </source>
</evidence>
<dbReference type="AlphaFoldDB" id="A0A1P8MSS1"/>
<evidence type="ECO:0000313" key="6">
    <source>
        <dbReference type="Proteomes" id="UP000186336"/>
    </source>
</evidence>
<keyword evidence="6" id="KW-1185">Reference proteome</keyword>
<dbReference type="InterPro" id="IPR011006">
    <property type="entry name" value="CheY-like_superfamily"/>
</dbReference>
<dbReference type="InterPro" id="IPR001789">
    <property type="entry name" value="Sig_transdc_resp-reg_receiver"/>
</dbReference>
<keyword evidence="2" id="KW-0902">Two-component regulatory system</keyword>
<dbReference type="Proteomes" id="UP000186336">
    <property type="component" value="Chromosome"/>
</dbReference>
<dbReference type="OrthoDB" id="7873557at2"/>
<dbReference type="CDD" id="cd17546">
    <property type="entry name" value="REC_hyHK_CKI1_RcsC-like"/>
    <property type="match status" value="1"/>
</dbReference>
<dbReference type="EMBL" id="CP019312">
    <property type="protein sequence ID" value="APX11137.1"/>
    <property type="molecule type" value="Genomic_DNA"/>
</dbReference>
<proteinExistence type="predicted"/>
<dbReference type="SUPFAM" id="SSF52172">
    <property type="entry name" value="CheY-like"/>
    <property type="match status" value="1"/>
</dbReference>
<keyword evidence="1 3" id="KW-0597">Phosphoprotein</keyword>
<feature type="modified residue" description="4-aspartylphosphate" evidence="3">
    <location>
        <position position="57"/>
    </location>
</feature>
<dbReference type="GO" id="GO:0000160">
    <property type="term" value="P:phosphorelay signal transduction system"/>
    <property type="evidence" value="ECO:0007669"/>
    <property type="project" value="UniProtKB-KW"/>
</dbReference>
<name>A0A1P8MSS1_9RHOB</name>
<dbReference type="STRING" id="299262.BWR18_05105"/>
<dbReference type="Gene3D" id="3.40.50.2300">
    <property type="match status" value="1"/>
</dbReference>
<organism evidence="5 6">
    <name type="scientific">Tateyamaria omphalii</name>
    <dbReference type="NCBI Taxonomy" id="299262"/>
    <lineage>
        <taxon>Bacteria</taxon>
        <taxon>Pseudomonadati</taxon>
        <taxon>Pseudomonadota</taxon>
        <taxon>Alphaproteobacteria</taxon>
        <taxon>Rhodobacterales</taxon>
        <taxon>Roseobacteraceae</taxon>
        <taxon>Tateyamaria</taxon>
    </lineage>
</organism>
<dbReference type="SMART" id="SM00448">
    <property type="entry name" value="REC"/>
    <property type="match status" value="1"/>
</dbReference>
<feature type="domain" description="Response regulatory" evidence="4">
    <location>
        <begin position="6"/>
        <end position="124"/>
    </location>
</feature>
<gene>
    <name evidence="5" type="ORF">BWR18_05105</name>
</gene>
<protein>
    <submittedName>
        <fullName evidence="5">Response regulator</fullName>
    </submittedName>
</protein>
<evidence type="ECO:0000256" key="1">
    <source>
        <dbReference type="ARBA" id="ARBA00022553"/>
    </source>
</evidence>
<dbReference type="Pfam" id="PF00072">
    <property type="entry name" value="Response_reg"/>
    <property type="match status" value="1"/>
</dbReference>
<dbReference type="PANTHER" id="PTHR45339:SF1">
    <property type="entry name" value="HYBRID SIGNAL TRANSDUCTION HISTIDINE KINASE J"/>
    <property type="match status" value="1"/>
</dbReference>
<evidence type="ECO:0000256" key="3">
    <source>
        <dbReference type="PROSITE-ProRule" id="PRU00169"/>
    </source>
</evidence>